<name>A0A1V9Y0C6_9ACAR</name>
<dbReference type="InterPro" id="IPR011531">
    <property type="entry name" value="HCO3_transpt-like_TM_dom"/>
</dbReference>
<dbReference type="EMBL" id="MNPL01001379">
    <property type="protein sequence ID" value="OQR79217.1"/>
    <property type="molecule type" value="Genomic_DNA"/>
</dbReference>
<gene>
    <name evidence="7" type="ORF">BIW11_05894</name>
</gene>
<evidence type="ECO:0000256" key="5">
    <source>
        <dbReference type="SAM" id="Phobius"/>
    </source>
</evidence>
<comment type="subcellular location">
    <subcellularLocation>
        <location evidence="1">Membrane</location>
        <topology evidence="1">Multi-pass membrane protein</topology>
    </subcellularLocation>
</comment>
<sequence>MVLFDDVLVPVVTGRYFADVRKSIISQTIGGLTFALFGGQPLVILMTTAPLSLYIKVIYNICEDFQLDFYAMYACVGLWNTFFLVLFAVFDASKLMKWCTRYVNTHTHMERKLTENCFGFPEFVGF</sequence>
<dbReference type="AlphaFoldDB" id="A0A1V9Y0C6"/>
<feature type="transmembrane region" description="Helical" evidence="5">
    <location>
        <begin position="69"/>
        <end position="90"/>
    </location>
</feature>
<protein>
    <submittedName>
        <fullName evidence="7">Sodium bicarbonate transporter protein 11</fullName>
    </submittedName>
</protein>
<feature type="domain" description="Bicarbonate transporter-like transmembrane" evidence="6">
    <location>
        <begin position="18"/>
        <end position="104"/>
    </location>
</feature>
<dbReference type="OrthoDB" id="1735926at2759"/>
<keyword evidence="3 5" id="KW-1133">Transmembrane helix</keyword>
<dbReference type="GO" id="GO:0050801">
    <property type="term" value="P:monoatomic ion homeostasis"/>
    <property type="evidence" value="ECO:0007669"/>
    <property type="project" value="TreeGrafter"/>
</dbReference>
<dbReference type="InParanoid" id="A0A1V9Y0C6"/>
<dbReference type="GO" id="GO:0016323">
    <property type="term" value="C:basolateral plasma membrane"/>
    <property type="evidence" value="ECO:0007669"/>
    <property type="project" value="TreeGrafter"/>
</dbReference>
<evidence type="ECO:0000313" key="8">
    <source>
        <dbReference type="Proteomes" id="UP000192247"/>
    </source>
</evidence>
<dbReference type="PANTHER" id="PTHR11453">
    <property type="entry name" value="ANION EXCHANGE PROTEIN"/>
    <property type="match status" value="1"/>
</dbReference>
<dbReference type="STRING" id="418985.A0A1V9Y0C6"/>
<feature type="transmembrane region" description="Helical" evidence="5">
    <location>
        <begin position="29"/>
        <end position="49"/>
    </location>
</feature>
<evidence type="ECO:0000313" key="7">
    <source>
        <dbReference type="EMBL" id="OQR79217.1"/>
    </source>
</evidence>
<dbReference type="InterPro" id="IPR003020">
    <property type="entry name" value="HCO3_transpt_euk"/>
</dbReference>
<keyword evidence="8" id="KW-1185">Reference proteome</keyword>
<keyword evidence="2 5" id="KW-0812">Transmembrane</keyword>
<comment type="caution">
    <text evidence="7">The sequence shown here is derived from an EMBL/GenBank/DDBJ whole genome shotgun (WGS) entry which is preliminary data.</text>
</comment>
<keyword evidence="4 5" id="KW-0472">Membrane</keyword>
<evidence type="ECO:0000256" key="3">
    <source>
        <dbReference type="ARBA" id="ARBA00022989"/>
    </source>
</evidence>
<evidence type="ECO:0000256" key="1">
    <source>
        <dbReference type="ARBA" id="ARBA00004141"/>
    </source>
</evidence>
<evidence type="ECO:0000259" key="6">
    <source>
        <dbReference type="Pfam" id="PF00955"/>
    </source>
</evidence>
<dbReference type="GO" id="GO:0006820">
    <property type="term" value="P:monoatomic anion transport"/>
    <property type="evidence" value="ECO:0007669"/>
    <property type="project" value="InterPro"/>
</dbReference>
<proteinExistence type="predicted"/>
<dbReference type="Pfam" id="PF00955">
    <property type="entry name" value="HCO3_cotransp"/>
    <property type="match status" value="1"/>
</dbReference>
<reference evidence="7 8" key="1">
    <citation type="journal article" date="2017" name="Gigascience">
        <title>Draft genome of the honey bee ectoparasitic mite, Tropilaelaps mercedesae, is shaped by the parasitic life history.</title>
        <authorList>
            <person name="Dong X."/>
            <person name="Armstrong S.D."/>
            <person name="Xia D."/>
            <person name="Makepeace B.L."/>
            <person name="Darby A.C."/>
            <person name="Kadowaki T."/>
        </authorList>
    </citation>
    <scope>NUCLEOTIDE SEQUENCE [LARGE SCALE GENOMIC DNA]</scope>
    <source>
        <strain evidence="7">Wuxi-XJTLU</strain>
    </source>
</reference>
<dbReference type="PANTHER" id="PTHR11453:SF127">
    <property type="entry name" value="SOLUTE CARRIER FAMILY 4 MEMBER 11"/>
    <property type="match status" value="1"/>
</dbReference>
<dbReference type="Proteomes" id="UP000192247">
    <property type="component" value="Unassembled WGS sequence"/>
</dbReference>
<evidence type="ECO:0000256" key="2">
    <source>
        <dbReference type="ARBA" id="ARBA00022692"/>
    </source>
</evidence>
<dbReference type="GO" id="GO:0005452">
    <property type="term" value="F:solute:inorganic anion antiporter activity"/>
    <property type="evidence" value="ECO:0007669"/>
    <property type="project" value="InterPro"/>
</dbReference>
<evidence type="ECO:0000256" key="4">
    <source>
        <dbReference type="ARBA" id="ARBA00023136"/>
    </source>
</evidence>
<organism evidence="7 8">
    <name type="scientific">Tropilaelaps mercedesae</name>
    <dbReference type="NCBI Taxonomy" id="418985"/>
    <lineage>
        <taxon>Eukaryota</taxon>
        <taxon>Metazoa</taxon>
        <taxon>Ecdysozoa</taxon>
        <taxon>Arthropoda</taxon>
        <taxon>Chelicerata</taxon>
        <taxon>Arachnida</taxon>
        <taxon>Acari</taxon>
        <taxon>Parasitiformes</taxon>
        <taxon>Mesostigmata</taxon>
        <taxon>Gamasina</taxon>
        <taxon>Dermanyssoidea</taxon>
        <taxon>Laelapidae</taxon>
        <taxon>Tropilaelaps</taxon>
    </lineage>
</organism>
<accession>A0A1V9Y0C6</accession>